<reference evidence="3 4" key="1">
    <citation type="submission" date="2023-02" db="EMBL/GenBank/DDBJ databases">
        <title>Genome sequence of Lentisphaera profundi SAORIC-696.</title>
        <authorList>
            <person name="Kim e."/>
            <person name="Cho J.-C."/>
            <person name="Choi A."/>
            <person name="Kang I."/>
        </authorList>
    </citation>
    <scope>NUCLEOTIDE SEQUENCE [LARGE SCALE GENOMIC DNA]</scope>
    <source>
        <strain evidence="3 4">SAORIC-696</strain>
    </source>
</reference>
<feature type="transmembrane region" description="Helical" evidence="2">
    <location>
        <begin position="268"/>
        <end position="292"/>
    </location>
</feature>
<dbReference type="Pfam" id="PF13347">
    <property type="entry name" value="MFS_2"/>
    <property type="match status" value="1"/>
</dbReference>
<organism evidence="3 4">
    <name type="scientific">Lentisphaera profundi</name>
    <dbReference type="NCBI Taxonomy" id="1658616"/>
    <lineage>
        <taxon>Bacteria</taxon>
        <taxon>Pseudomonadati</taxon>
        <taxon>Lentisphaerota</taxon>
        <taxon>Lentisphaeria</taxon>
        <taxon>Lentisphaerales</taxon>
        <taxon>Lentisphaeraceae</taxon>
        <taxon>Lentisphaera</taxon>
    </lineage>
</organism>
<dbReference type="PANTHER" id="PTHR11328:SF24">
    <property type="entry name" value="MAJOR FACILITATOR SUPERFAMILY (MFS) PROFILE DOMAIN-CONTAINING PROTEIN"/>
    <property type="match status" value="1"/>
</dbReference>
<dbReference type="SUPFAM" id="SSF103473">
    <property type="entry name" value="MFS general substrate transporter"/>
    <property type="match status" value="1"/>
</dbReference>
<keyword evidence="4" id="KW-1185">Reference proteome</keyword>
<dbReference type="EMBL" id="CP117811">
    <property type="protein sequence ID" value="WDE97171.1"/>
    <property type="molecule type" value="Genomic_DNA"/>
</dbReference>
<proteinExistence type="inferred from homology"/>
<keyword evidence="2" id="KW-1133">Transmembrane helix</keyword>
<dbReference type="Gene3D" id="1.20.1250.20">
    <property type="entry name" value="MFS general substrate transporter like domains"/>
    <property type="match status" value="2"/>
</dbReference>
<feature type="transmembrane region" description="Helical" evidence="2">
    <location>
        <begin position="182"/>
        <end position="204"/>
    </location>
</feature>
<feature type="transmembrane region" description="Helical" evidence="2">
    <location>
        <begin position="426"/>
        <end position="447"/>
    </location>
</feature>
<protein>
    <submittedName>
        <fullName evidence="3">MFS transporter</fullName>
    </submittedName>
</protein>
<feature type="transmembrane region" description="Helical" evidence="2">
    <location>
        <begin position="110"/>
        <end position="131"/>
    </location>
</feature>
<dbReference type="InterPro" id="IPR036259">
    <property type="entry name" value="MFS_trans_sf"/>
</dbReference>
<gene>
    <name evidence="3" type="ORF">PQO03_04280</name>
</gene>
<dbReference type="InterPro" id="IPR039672">
    <property type="entry name" value="MFS_2"/>
</dbReference>
<evidence type="ECO:0000256" key="2">
    <source>
        <dbReference type="SAM" id="Phobius"/>
    </source>
</evidence>
<dbReference type="Proteomes" id="UP001214250">
    <property type="component" value="Chromosome 1"/>
</dbReference>
<name>A0ABY7VTD6_9BACT</name>
<comment type="similarity">
    <text evidence="1">Belongs to the sodium:galactoside symporter (TC 2.A.2) family.</text>
</comment>
<feature type="transmembrane region" description="Helical" evidence="2">
    <location>
        <begin position="151"/>
        <end position="170"/>
    </location>
</feature>
<evidence type="ECO:0000313" key="3">
    <source>
        <dbReference type="EMBL" id="WDE97171.1"/>
    </source>
</evidence>
<evidence type="ECO:0000313" key="4">
    <source>
        <dbReference type="Proteomes" id="UP001214250"/>
    </source>
</evidence>
<feature type="transmembrane region" description="Helical" evidence="2">
    <location>
        <begin position="234"/>
        <end position="256"/>
    </location>
</feature>
<sequence length="469" mass="51479">MNQNQLVPLKARISWGMGGWADNFIFQMLMILALPIYNIELGIDPVWVGMALMLPRLFDAITDPLMGNISDNTRSRWGRRRPWIFVGALLSAILLPLLWMPPFSGKEASIIYFAIVSTVYALTYTMFVVPYTALGFELSNDYDERTKAMSWRMYIGLLAGLCIPNLYAWCQHDIFEGDILKGARWVSLIVAVTVLITGLLPAILCRENIIPKKQEKLKLGKALIETIKDGPFRLLLSGYVIIITGLLTSAALALYVNIYHVFAGDKKLAAEVSALGGMLAVVGAYLGVRLAAIISAKTGKKETMIIGLSLALISVGSMIFTMQAGFQVHEFWGFKFHPQAISFFFYGMGQQGCWLLIDSMTADICDEDELRSDRRREGMFGAVKSLALKSGVAITGLTGGLVIKFAGVSDATQGVDVAVAATLHKLFIIIQASGLVAGIIIFIFYPITRAKSAETRRLLDARNSANPLT</sequence>
<feature type="transmembrane region" description="Helical" evidence="2">
    <location>
        <begin position="83"/>
        <end position="104"/>
    </location>
</feature>
<keyword evidence="2" id="KW-0812">Transmembrane</keyword>
<dbReference type="RefSeq" id="WP_274151399.1">
    <property type="nucleotide sequence ID" value="NZ_CP117811.1"/>
</dbReference>
<evidence type="ECO:0000256" key="1">
    <source>
        <dbReference type="ARBA" id="ARBA00009617"/>
    </source>
</evidence>
<feature type="transmembrane region" description="Helical" evidence="2">
    <location>
        <begin position="20"/>
        <end position="39"/>
    </location>
</feature>
<accession>A0ABY7VTD6</accession>
<dbReference type="PANTHER" id="PTHR11328">
    <property type="entry name" value="MAJOR FACILITATOR SUPERFAMILY DOMAIN-CONTAINING PROTEIN"/>
    <property type="match status" value="1"/>
</dbReference>
<keyword evidence="2" id="KW-0472">Membrane</keyword>
<feature type="transmembrane region" description="Helical" evidence="2">
    <location>
        <begin position="304"/>
        <end position="323"/>
    </location>
</feature>